<evidence type="ECO:0000256" key="4">
    <source>
        <dbReference type="ARBA" id="ARBA00022989"/>
    </source>
</evidence>
<proteinExistence type="predicted"/>
<evidence type="ECO:0000259" key="7">
    <source>
        <dbReference type="Pfam" id="PF00482"/>
    </source>
</evidence>
<evidence type="ECO:0000256" key="5">
    <source>
        <dbReference type="ARBA" id="ARBA00023136"/>
    </source>
</evidence>
<keyword evidence="3 6" id="KW-0812">Transmembrane</keyword>
<evidence type="ECO:0000313" key="8">
    <source>
        <dbReference type="EMBL" id="SCE89495.1"/>
    </source>
</evidence>
<protein>
    <submittedName>
        <fullName evidence="8">Type II secretion system (T2SS), protein F</fullName>
    </submittedName>
</protein>
<keyword evidence="2" id="KW-1003">Cell membrane</keyword>
<dbReference type="InParanoid" id="A0A1C4W048"/>
<feature type="transmembrane region" description="Helical" evidence="6">
    <location>
        <begin position="118"/>
        <end position="136"/>
    </location>
</feature>
<reference evidence="9" key="1">
    <citation type="submission" date="2016-06" db="EMBL/GenBank/DDBJ databases">
        <authorList>
            <person name="Varghese N."/>
            <person name="Submissions Spin"/>
        </authorList>
    </citation>
    <scope>NUCLEOTIDE SEQUENCE [LARGE SCALE GENOMIC DNA]</scope>
    <source>
        <strain evidence="9">DSM 43816</strain>
    </source>
</reference>
<sequence>MILNWHLTLAVVGGAAVGLGVFLVVREMLPATPALGPALRRLHQPPTAARAVTASAARNPEWLTGAARWLRPPHRQLALIGQTPEQYALSVLLSALIGLATPTLAAAFLAVMGIGLPFVVPVLGSLGMAFLAALIAHRSVIQKADKARAQFRLAVCTYLDLVALQLSAAHGPVQSLERAAEVCDGWVFDRIREALRIAQMQMHSPWDELRDLADKIGIPELGDVGAIMRSSGSEGAQVHETLRSRADALRDQIRTDNLAHAEGITSRLDVPGSLLVFVLLGFIVYPFLARL</sequence>
<dbReference type="PANTHER" id="PTHR35007:SF1">
    <property type="entry name" value="PILUS ASSEMBLY PROTEIN"/>
    <property type="match status" value="1"/>
</dbReference>
<evidence type="ECO:0000313" key="9">
    <source>
        <dbReference type="Proteomes" id="UP000198253"/>
    </source>
</evidence>
<evidence type="ECO:0000256" key="6">
    <source>
        <dbReference type="SAM" id="Phobius"/>
    </source>
</evidence>
<dbReference type="GO" id="GO:0005886">
    <property type="term" value="C:plasma membrane"/>
    <property type="evidence" value="ECO:0007669"/>
    <property type="project" value="UniProtKB-SubCell"/>
</dbReference>
<feature type="transmembrane region" description="Helical" evidence="6">
    <location>
        <begin position="6"/>
        <end position="25"/>
    </location>
</feature>
<evidence type="ECO:0000256" key="3">
    <source>
        <dbReference type="ARBA" id="ARBA00022692"/>
    </source>
</evidence>
<name>A0A1C4W048_MICEC</name>
<feature type="transmembrane region" description="Helical" evidence="6">
    <location>
        <begin position="270"/>
        <end position="288"/>
    </location>
</feature>
<dbReference type="InterPro" id="IPR018076">
    <property type="entry name" value="T2SS_GspF_dom"/>
</dbReference>
<keyword evidence="9" id="KW-1185">Reference proteome</keyword>
<keyword evidence="4 6" id="KW-1133">Transmembrane helix</keyword>
<keyword evidence="5 6" id="KW-0472">Membrane</keyword>
<evidence type="ECO:0000256" key="2">
    <source>
        <dbReference type="ARBA" id="ARBA00022475"/>
    </source>
</evidence>
<gene>
    <name evidence="8" type="ORF">GA0070618_1738</name>
</gene>
<dbReference type="EMBL" id="LT607413">
    <property type="protein sequence ID" value="SCE89495.1"/>
    <property type="molecule type" value="Genomic_DNA"/>
</dbReference>
<feature type="transmembrane region" description="Helical" evidence="6">
    <location>
        <begin position="87"/>
        <end position="112"/>
    </location>
</feature>
<dbReference type="PANTHER" id="PTHR35007">
    <property type="entry name" value="INTEGRAL MEMBRANE PROTEIN-RELATED"/>
    <property type="match status" value="1"/>
</dbReference>
<organism evidence="8 9">
    <name type="scientific">Micromonospora echinospora</name>
    <name type="common">Micromonospora purpurea</name>
    <dbReference type="NCBI Taxonomy" id="1877"/>
    <lineage>
        <taxon>Bacteria</taxon>
        <taxon>Bacillati</taxon>
        <taxon>Actinomycetota</taxon>
        <taxon>Actinomycetes</taxon>
        <taxon>Micromonosporales</taxon>
        <taxon>Micromonosporaceae</taxon>
        <taxon>Micromonospora</taxon>
    </lineage>
</organism>
<accession>A0A1C4W048</accession>
<evidence type="ECO:0000256" key="1">
    <source>
        <dbReference type="ARBA" id="ARBA00004651"/>
    </source>
</evidence>
<comment type="subcellular location">
    <subcellularLocation>
        <location evidence="1">Cell membrane</location>
        <topology evidence="1">Multi-pass membrane protein</topology>
    </subcellularLocation>
</comment>
<dbReference type="AlphaFoldDB" id="A0A1C4W048"/>
<dbReference type="Proteomes" id="UP000198253">
    <property type="component" value="Chromosome I"/>
</dbReference>
<dbReference type="Pfam" id="PF00482">
    <property type="entry name" value="T2SSF"/>
    <property type="match status" value="1"/>
</dbReference>
<feature type="domain" description="Type II secretion system protein GspF" evidence="7">
    <location>
        <begin position="159"/>
        <end position="286"/>
    </location>
</feature>